<protein>
    <recommendedName>
        <fullName evidence="3">Bromo domain-containing protein</fullName>
    </recommendedName>
</protein>
<feature type="domain" description="Bromo" evidence="3">
    <location>
        <begin position="53"/>
        <end position="124"/>
    </location>
</feature>
<gene>
    <name evidence="4" type="ORF">BgAZ_105440</name>
</gene>
<accession>A0AAD8PFT2</accession>
<keyword evidence="1 2" id="KW-0103">Bromodomain</keyword>
<dbReference type="PROSITE" id="PS50014">
    <property type="entry name" value="BROMODOMAIN_2"/>
    <property type="match status" value="1"/>
</dbReference>
<organism evidence="4 5">
    <name type="scientific">Babesia gibsoni</name>
    <dbReference type="NCBI Taxonomy" id="33632"/>
    <lineage>
        <taxon>Eukaryota</taxon>
        <taxon>Sar</taxon>
        <taxon>Alveolata</taxon>
        <taxon>Apicomplexa</taxon>
        <taxon>Aconoidasida</taxon>
        <taxon>Piroplasmida</taxon>
        <taxon>Babesiidae</taxon>
        <taxon>Babesia</taxon>
    </lineage>
</organism>
<dbReference type="InterPro" id="IPR001487">
    <property type="entry name" value="Bromodomain"/>
</dbReference>
<dbReference type="SUPFAM" id="SSF47370">
    <property type="entry name" value="Bromodomain"/>
    <property type="match status" value="1"/>
</dbReference>
<dbReference type="InterPro" id="IPR036427">
    <property type="entry name" value="Bromodomain-like_sf"/>
</dbReference>
<name>A0AAD8PFT2_BABGI</name>
<comment type="caution">
    <text evidence="4">The sequence shown here is derived from an EMBL/GenBank/DDBJ whole genome shotgun (WGS) entry which is preliminary data.</text>
</comment>
<dbReference type="CDD" id="cd04369">
    <property type="entry name" value="Bromodomain"/>
    <property type="match status" value="1"/>
</dbReference>
<evidence type="ECO:0000256" key="1">
    <source>
        <dbReference type="ARBA" id="ARBA00023117"/>
    </source>
</evidence>
<evidence type="ECO:0000259" key="3">
    <source>
        <dbReference type="PROSITE" id="PS50014"/>
    </source>
</evidence>
<dbReference type="Pfam" id="PF00439">
    <property type="entry name" value="Bromodomain"/>
    <property type="match status" value="1"/>
</dbReference>
<evidence type="ECO:0000313" key="5">
    <source>
        <dbReference type="Proteomes" id="UP001230268"/>
    </source>
</evidence>
<dbReference type="EMBL" id="JAVEPI010000001">
    <property type="protein sequence ID" value="KAK1444638.1"/>
    <property type="molecule type" value="Genomic_DNA"/>
</dbReference>
<evidence type="ECO:0000313" key="4">
    <source>
        <dbReference type="EMBL" id="KAK1444638.1"/>
    </source>
</evidence>
<proteinExistence type="predicted"/>
<reference evidence="4" key="1">
    <citation type="submission" date="2023-08" db="EMBL/GenBank/DDBJ databases">
        <title>Draft sequence of the Babesia gibsoni genome.</title>
        <authorList>
            <person name="Yamagishi J.Y."/>
            <person name="Xuan X.X."/>
        </authorList>
    </citation>
    <scope>NUCLEOTIDE SEQUENCE</scope>
    <source>
        <strain evidence="4">Azabu</strain>
    </source>
</reference>
<keyword evidence="5" id="KW-1185">Reference proteome</keyword>
<dbReference type="AlphaFoldDB" id="A0AAD8PFT2"/>
<sequence>MSGTRSSTSCNEREALASSHTSALSNSSLANVRPNGFVWRLRCVYAAALRKIMSFDKESLFTTSGDQCVLPEYNRVVKKFMDFRIMWEKIDNLVYLDDPSLFDADIHYIAENMKAYNPPSSARHQAGIALEMIYEVIRPWMVRNISAIIKEACKKPPAKSSRAKAEVPPPQPTQPLPASVDIARRYEFLDPTSATKTSRKRKYPSRGMEITTMFMRPPRNTHPIIHAVNQTLMGDNIAWEQVGVCLNGPGGLNRVINLIENLQNRLRTCPYAGMSWFSEFMEPYNQLLKEFEYRKHAAHVRTSDNLDPNAFSTLMNRLRPINYKESIINFVGNENMHKLNALFPKLIDMLNELQINPHLALTSKELKF</sequence>
<dbReference type="Gene3D" id="1.20.920.10">
    <property type="entry name" value="Bromodomain-like"/>
    <property type="match status" value="1"/>
</dbReference>
<evidence type="ECO:0000256" key="2">
    <source>
        <dbReference type="PROSITE-ProRule" id="PRU00035"/>
    </source>
</evidence>
<dbReference type="Proteomes" id="UP001230268">
    <property type="component" value="Unassembled WGS sequence"/>
</dbReference>